<gene>
    <name evidence="1" type="ORF">PC110_g21537</name>
</gene>
<keyword evidence="2" id="KW-1185">Reference proteome</keyword>
<dbReference type="OrthoDB" id="128763at2759"/>
<proteinExistence type="predicted"/>
<reference evidence="1 2" key="1">
    <citation type="submission" date="2018-01" db="EMBL/GenBank/DDBJ databases">
        <title>Draft genome of the strawberry crown rot pathogen Phytophthora cactorum.</title>
        <authorList>
            <person name="Armitage A.D."/>
            <person name="Lysoe E."/>
            <person name="Nellist C.F."/>
            <person name="Harrison R.J."/>
            <person name="Brurberg M.B."/>
        </authorList>
    </citation>
    <scope>NUCLEOTIDE SEQUENCE [LARGE SCALE GENOMIC DNA]</scope>
    <source>
        <strain evidence="1 2">10300</strain>
    </source>
</reference>
<dbReference type="AlphaFoldDB" id="A0A329RC69"/>
<comment type="caution">
    <text evidence="1">The sequence shown here is derived from an EMBL/GenBank/DDBJ whole genome shotgun (WGS) entry which is preliminary data.</text>
</comment>
<dbReference type="EMBL" id="MJFZ01001460">
    <property type="protein sequence ID" value="RAW22021.1"/>
    <property type="molecule type" value="Genomic_DNA"/>
</dbReference>
<sequence>MSSGFSYPKPIFDSPVYNPAFYLTLDASGYLTYDYAQTLYLDKNDYRLTYVTGITPGTATQGVALVPGTNNDVGGIGALSCSSLLVGGSAISAPPAYVVGITEGIAANSKALVLNSTGSITGINSLSATSLTGTLQTAAQGNITSIGALTGLTIAGDLNFTGVARSISGLSSLTATNITGTLTTASQTAITAVGILQNLMLNSRGTGIDTPNLKFGGVNLDYSLYINIAQGSAGVSKAVVLNSSKDFNGIRDLTCSGTVTGSTSMATPTLTCDTISKSGTQTMSATTLNINPTTLQLRGVAITSSAAELNTLSGVVAGSASNSKALILNSSGSITGINALSATSV</sequence>
<name>A0A329RC69_9STRA</name>
<evidence type="ECO:0000313" key="2">
    <source>
        <dbReference type="Proteomes" id="UP000251314"/>
    </source>
</evidence>
<dbReference type="VEuPathDB" id="FungiDB:PC110_g21537"/>
<dbReference type="Proteomes" id="UP000251314">
    <property type="component" value="Unassembled WGS sequence"/>
</dbReference>
<evidence type="ECO:0000313" key="1">
    <source>
        <dbReference type="EMBL" id="RAW22021.1"/>
    </source>
</evidence>
<protein>
    <submittedName>
        <fullName evidence="1">Uncharacterized protein</fullName>
    </submittedName>
</protein>
<organism evidence="1 2">
    <name type="scientific">Phytophthora cactorum</name>
    <dbReference type="NCBI Taxonomy" id="29920"/>
    <lineage>
        <taxon>Eukaryota</taxon>
        <taxon>Sar</taxon>
        <taxon>Stramenopiles</taxon>
        <taxon>Oomycota</taxon>
        <taxon>Peronosporomycetes</taxon>
        <taxon>Peronosporales</taxon>
        <taxon>Peronosporaceae</taxon>
        <taxon>Phytophthora</taxon>
    </lineage>
</organism>
<accession>A0A329RC69</accession>